<accession>A0A0A9GXH8</accession>
<name>A0A0A9GXH8_ARUDO</name>
<reference evidence="1" key="2">
    <citation type="journal article" date="2015" name="Data Brief">
        <title>Shoot transcriptome of the giant reed, Arundo donax.</title>
        <authorList>
            <person name="Barrero R.A."/>
            <person name="Guerrero F.D."/>
            <person name="Moolhuijzen P."/>
            <person name="Goolsby J.A."/>
            <person name="Tidwell J."/>
            <person name="Bellgard S.E."/>
            <person name="Bellgard M.I."/>
        </authorList>
    </citation>
    <scope>NUCLEOTIDE SEQUENCE</scope>
    <source>
        <tissue evidence="1">Shoot tissue taken approximately 20 cm above the soil surface</tissue>
    </source>
</reference>
<proteinExistence type="predicted"/>
<sequence>MSEMMSFYILHIIELAGWVS</sequence>
<dbReference type="AlphaFoldDB" id="A0A0A9GXH8"/>
<reference evidence="1" key="1">
    <citation type="submission" date="2014-09" db="EMBL/GenBank/DDBJ databases">
        <authorList>
            <person name="Magalhaes I.L.F."/>
            <person name="Oliveira U."/>
            <person name="Santos F.R."/>
            <person name="Vidigal T.H.D.A."/>
            <person name="Brescovit A.D."/>
            <person name="Santos A.J."/>
        </authorList>
    </citation>
    <scope>NUCLEOTIDE SEQUENCE</scope>
    <source>
        <tissue evidence="1">Shoot tissue taken approximately 20 cm above the soil surface</tissue>
    </source>
</reference>
<evidence type="ECO:0000313" key="1">
    <source>
        <dbReference type="EMBL" id="JAE27301.1"/>
    </source>
</evidence>
<protein>
    <submittedName>
        <fullName evidence="1">Uncharacterized protein</fullName>
    </submittedName>
</protein>
<dbReference type="EMBL" id="GBRH01170595">
    <property type="protein sequence ID" value="JAE27301.1"/>
    <property type="molecule type" value="Transcribed_RNA"/>
</dbReference>
<organism evidence="1">
    <name type="scientific">Arundo donax</name>
    <name type="common">Giant reed</name>
    <name type="synonym">Donax arundinaceus</name>
    <dbReference type="NCBI Taxonomy" id="35708"/>
    <lineage>
        <taxon>Eukaryota</taxon>
        <taxon>Viridiplantae</taxon>
        <taxon>Streptophyta</taxon>
        <taxon>Embryophyta</taxon>
        <taxon>Tracheophyta</taxon>
        <taxon>Spermatophyta</taxon>
        <taxon>Magnoliopsida</taxon>
        <taxon>Liliopsida</taxon>
        <taxon>Poales</taxon>
        <taxon>Poaceae</taxon>
        <taxon>PACMAD clade</taxon>
        <taxon>Arundinoideae</taxon>
        <taxon>Arundineae</taxon>
        <taxon>Arundo</taxon>
    </lineage>
</organism>